<feature type="region of interest" description="Disordered" evidence="1">
    <location>
        <begin position="100"/>
        <end position="121"/>
    </location>
</feature>
<dbReference type="EMBL" id="MGGI01000012">
    <property type="protein sequence ID" value="OGM26601.1"/>
    <property type="molecule type" value="Genomic_DNA"/>
</dbReference>
<protein>
    <submittedName>
        <fullName evidence="2">Uncharacterized protein</fullName>
    </submittedName>
</protein>
<proteinExistence type="predicted"/>
<evidence type="ECO:0000256" key="1">
    <source>
        <dbReference type="SAM" id="MobiDB-lite"/>
    </source>
</evidence>
<reference evidence="2 3" key="1">
    <citation type="journal article" date="2016" name="Nat. Commun.">
        <title>Thousands of microbial genomes shed light on interconnected biogeochemical processes in an aquifer system.</title>
        <authorList>
            <person name="Anantharaman K."/>
            <person name="Brown C.T."/>
            <person name="Hug L.A."/>
            <person name="Sharon I."/>
            <person name="Castelle C.J."/>
            <person name="Probst A.J."/>
            <person name="Thomas B.C."/>
            <person name="Singh A."/>
            <person name="Wilkins M.J."/>
            <person name="Karaoz U."/>
            <person name="Brodie E.L."/>
            <person name="Williams K.H."/>
            <person name="Hubbard S.S."/>
            <person name="Banfield J.F."/>
        </authorList>
    </citation>
    <scope>NUCLEOTIDE SEQUENCE [LARGE SCALE GENOMIC DNA]</scope>
</reference>
<name>A0A1F7YGX3_9BACT</name>
<dbReference type="Proteomes" id="UP000178851">
    <property type="component" value="Unassembled WGS sequence"/>
</dbReference>
<accession>A0A1F7YGX3</accession>
<gene>
    <name evidence="2" type="ORF">A2627_01095</name>
</gene>
<dbReference type="AlphaFoldDB" id="A0A1F7YGX3"/>
<comment type="caution">
    <text evidence="2">The sequence shown here is derived from an EMBL/GenBank/DDBJ whole genome shotgun (WGS) entry which is preliminary data.</text>
</comment>
<evidence type="ECO:0000313" key="3">
    <source>
        <dbReference type="Proteomes" id="UP000178851"/>
    </source>
</evidence>
<organism evidence="2 3">
    <name type="scientific">Candidatus Woesebacteria bacterium RIFCSPHIGHO2_01_FULL_39_28</name>
    <dbReference type="NCBI Taxonomy" id="1802496"/>
    <lineage>
        <taxon>Bacteria</taxon>
        <taxon>Candidatus Woeseibacteriota</taxon>
    </lineage>
</organism>
<evidence type="ECO:0000313" key="2">
    <source>
        <dbReference type="EMBL" id="OGM26601.1"/>
    </source>
</evidence>
<sequence length="121" mass="13765">MIVTEVLFLFPKAKKNELIENKLSLQAQIKEITEKGNEWLEPFSEFVKTAETGAKTARAKNNLHELAIHARTVGSNFFLKDRQLTCEYVKEGWKPLSESRIGALPRPSTHDLLPDLDSNQD</sequence>